<dbReference type="GO" id="GO:0005737">
    <property type="term" value="C:cytoplasm"/>
    <property type="evidence" value="ECO:0007669"/>
    <property type="project" value="TreeGrafter"/>
</dbReference>
<keyword evidence="10" id="KW-1185">Reference proteome</keyword>
<feature type="region of interest" description="Disordered" evidence="6">
    <location>
        <begin position="521"/>
        <end position="578"/>
    </location>
</feature>
<dbReference type="InterPro" id="IPR029063">
    <property type="entry name" value="SAM-dependent_MTases_sf"/>
</dbReference>
<evidence type="ECO:0000256" key="2">
    <source>
        <dbReference type="ARBA" id="ARBA00011900"/>
    </source>
</evidence>
<keyword evidence="3 9" id="KW-0489">Methyltransferase</keyword>
<dbReference type="InterPro" id="IPR002941">
    <property type="entry name" value="DNA_methylase_N4/N6"/>
</dbReference>
<evidence type="ECO:0000256" key="3">
    <source>
        <dbReference type="ARBA" id="ARBA00022603"/>
    </source>
</evidence>
<dbReference type="InterPro" id="IPR002052">
    <property type="entry name" value="DNA_methylase_N6_adenine_CS"/>
</dbReference>
<evidence type="ECO:0000313" key="10">
    <source>
        <dbReference type="Proteomes" id="UP000045285"/>
    </source>
</evidence>
<evidence type="ECO:0000256" key="4">
    <source>
        <dbReference type="ARBA" id="ARBA00022679"/>
    </source>
</evidence>
<sequence>MANQLWFGDNLTVLREQIASNSIDLVYLDPPFNSNATYNILYKTPVGGDAQVKAFEDTWSWEDGASKALDDLSREDVTTFNMLRALQSFLGRSDMMAYLAMMAVRLVELRRILKPTGSIYLHCDPTACHYLKILMDAVFKGEGFVNHISWKRSHAHSDGRQGAKHFGRNSDTLLFYARSSDRVFNVQYTPYSDEYMDRDYRRLDPDGRRFRLDNIQGPGGAEKGNPSYEIMGVTRYWRYSKAKMAALIDEGRIVQTRPGAVPQLKRYLDEMPGVPVQEIWTDIPIINNRSKEALGYPTQKPLALLERIISTSSNRGDVVLDPFCGCGTAIHAAEKLGRLWIGIDITYLAIQVIEDRFKTWLPAASYKLNGIPADEMSARKLAAHDPYTFQQWAVGRVGGQSRGKGADRGIDGEIVFQTGSQSYGRGLVSVKAGRHIGPDMIRSLCAVVQREQAEIGIFICLDEPTREMKSEAHGFGRIDLPGGDRPRIQIVTAADLIRGPNLGILTALNIVASAQAARAVARKQPAKRPSPDDLRRQPELPPMPIAGGKTSKVQPSLPLGEPLLSHPQPGRRHRAKRS</sequence>
<proteinExistence type="inferred from homology"/>
<dbReference type="PROSITE" id="PS00092">
    <property type="entry name" value="N6_MTASE"/>
    <property type="match status" value="1"/>
</dbReference>
<dbReference type="PANTHER" id="PTHR13370">
    <property type="entry name" value="RNA METHYLASE-RELATED"/>
    <property type="match status" value="1"/>
</dbReference>
<organism evidence="9 10">
    <name type="scientific">Mesorhizobium plurifarium</name>
    <dbReference type="NCBI Taxonomy" id="69974"/>
    <lineage>
        <taxon>Bacteria</taxon>
        <taxon>Pseudomonadati</taxon>
        <taxon>Pseudomonadota</taxon>
        <taxon>Alphaproteobacteria</taxon>
        <taxon>Hyphomicrobiales</taxon>
        <taxon>Phyllobacteriaceae</taxon>
        <taxon>Mesorhizobium</taxon>
    </lineage>
</organism>
<evidence type="ECO:0000313" key="9">
    <source>
        <dbReference type="EMBL" id="CDX12110.1"/>
    </source>
</evidence>
<dbReference type="AlphaFoldDB" id="A0A090DF34"/>
<evidence type="ECO:0000256" key="5">
    <source>
        <dbReference type="ARBA" id="ARBA00047942"/>
    </source>
</evidence>
<reference evidence="10" key="1">
    <citation type="submission" date="2014-08" db="EMBL/GenBank/DDBJ databases">
        <authorList>
            <person name="Moulin L."/>
        </authorList>
    </citation>
    <scope>NUCLEOTIDE SEQUENCE [LARGE SCALE GENOMIC DNA]</scope>
</reference>
<feature type="compositionally biased region" description="Basic and acidic residues" evidence="6">
    <location>
        <begin position="529"/>
        <end position="538"/>
    </location>
</feature>
<dbReference type="GO" id="GO:0009007">
    <property type="term" value="F:site-specific DNA-methyltransferase (adenine-specific) activity"/>
    <property type="evidence" value="ECO:0007669"/>
    <property type="project" value="UniProtKB-EC"/>
</dbReference>
<dbReference type="Gene3D" id="3.40.50.150">
    <property type="entry name" value="Vaccinia Virus protein VP39"/>
    <property type="match status" value="1"/>
</dbReference>
<feature type="domain" description="DNA methylase N-4/N-6" evidence="7">
    <location>
        <begin position="23"/>
        <end position="347"/>
    </location>
</feature>
<comment type="catalytic activity">
    <reaction evidence="5">
        <text>a 2'-deoxyadenosine in DNA + S-adenosyl-L-methionine = an N(6)-methyl-2'-deoxyadenosine in DNA + S-adenosyl-L-homocysteine + H(+)</text>
        <dbReference type="Rhea" id="RHEA:15197"/>
        <dbReference type="Rhea" id="RHEA-COMP:12418"/>
        <dbReference type="Rhea" id="RHEA-COMP:12419"/>
        <dbReference type="ChEBI" id="CHEBI:15378"/>
        <dbReference type="ChEBI" id="CHEBI:57856"/>
        <dbReference type="ChEBI" id="CHEBI:59789"/>
        <dbReference type="ChEBI" id="CHEBI:90615"/>
        <dbReference type="ChEBI" id="CHEBI:90616"/>
        <dbReference type="EC" id="2.1.1.72"/>
    </reaction>
</comment>
<dbReference type="EC" id="2.1.1.72" evidence="2"/>
<feature type="compositionally biased region" description="Basic residues" evidence="6">
    <location>
        <begin position="569"/>
        <end position="578"/>
    </location>
</feature>
<accession>A0A090DF34</accession>
<dbReference type="PANTHER" id="PTHR13370:SF24">
    <property type="entry name" value="TYPE III RESTRICTION-MODIFICATION ENZYME STYLTI MOD SUBUNIT"/>
    <property type="match status" value="1"/>
</dbReference>
<evidence type="ECO:0000256" key="6">
    <source>
        <dbReference type="SAM" id="MobiDB-lite"/>
    </source>
</evidence>
<protein>
    <recommendedName>
        <fullName evidence="2">site-specific DNA-methyltransferase (adenine-specific)</fullName>
        <ecNumber evidence="2">2.1.1.72</ecNumber>
    </recommendedName>
</protein>
<gene>
    <name evidence="9" type="ORF">MPL3356_110336</name>
</gene>
<dbReference type="EMBL" id="CCMZ01000003">
    <property type="protein sequence ID" value="CDX12110.1"/>
    <property type="molecule type" value="Genomic_DNA"/>
</dbReference>
<keyword evidence="4" id="KW-0808">Transferase</keyword>
<dbReference type="GO" id="GO:0003677">
    <property type="term" value="F:DNA binding"/>
    <property type="evidence" value="ECO:0007669"/>
    <property type="project" value="InterPro"/>
</dbReference>
<dbReference type="Proteomes" id="UP000045285">
    <property type="component" value="Unassembled WGS sequence"/>
</dbReference>
<name>A0A090DF34_MESPL</name>
<dbReference type="InterPro" id="IPR054557">
    <property type="entry name" value="NA-iREase1_dom"/>
</dbReference>
<dbReference type="PRINTS" id="PR00508">
    <property type="entry name" value="S21N4MTFRASE"/>
</dbReference>
<dbReference type="GO" id="GO:0008170">
    <property type="term" value="F:N-methyltransferase activity"/>
    <property type="evidence" value="ECO:0007669"/>
    <property type="project" value="InterPro"/>
</dbReference>
<evidence type="ECO:0000256" key="1">
    <source>
        <dbReference type="ARBA" id="ARBA00006594"/>
    </source>
</evidence>
<feature type="domain" description="NACHT-associated inactive Restriction Endonuclease 1 sensor" evidence="8">
    <location>
        <begin position="402"/>
        <end position="497"/>
    </location>
</feature>
<dbReference type="GO" id="GO:0032259">
    <property type="term" value="P:methylation"/>
    <property type="evidence" value="ECO:0007669"/>
    <property type="project" value="UniProtKB-KW"/>
</dbReference>
<comment type="similarity">
    <text evidence="1">Belongs to the N(4)/N(6)-methyltransferase family.</text>
</comment>
<evidence type="ECO:0000259" key="8">
    <source>
        <dbReference type="Pfam" id="PF22722"/>
    </source>
</evidence>
<dbReference type="Pfam" id="PF01555">
    <property type="entry name" value="N6_N4_Mtase"/>
    <property type="match status" value="1"/>
</dbReference>
<dbReference type="Pfam" id="PF22722">
    <property type="entry name" value="NA-iREase1"/>
    <property type="match status" value="1"/>
</dbReference>
<evidence type="ECO:0000259" key="7">
    <source>
        <dbReference type="Pfam" id="PF01555"/>
    </source>
</evidence>
<dbReference type="InterPro" id="IPR001091">
    <property type="entry name" value="RM_Methyltransferase"/>
</dbReference>
<dbReference type="SUPFAM" id="SSF53335">
    <property type="entry name" value="S-adenosyl-L-methionine-dependent methyltransferases"/>
    <property type="match status" value="1"/>
</dbReference>